<dbReference type="EMBL" id="DRNH01000079">
    <property type="protein sequence ID" value="HFB53377.1"/>
    <property type="molecule type" value="Genomic_DNA"/>
</dbReference>
<dbReference type="Proteomes" id="UP000886390">
    <property type="component" value="Unassembled WGS sequence"/>
</dbReference>
<dbReference type="AlphaFoldDB" id="A0A7C3GIJ1"/>
<comment type="caution">
    <text evidence="1">The sequence shown here is derived from an EMBL/GenBank/DDBJ whole genome shotgun (WGS) entry which is preliminary data.</text>
</comment>
<evidence type="ECO:0000313" key="1">
    <source>
        <dbReference type="EMBL" id="HFB53377.1"/>
    </source>
</evidence>
<accession>A0A7C3GIJ1</accession>
<protein>
    <recommendedName>
        <fullName evidence="2">Indole-3-glycerol-phosphate synthase</fullName>
    </recommendedName>
</protein>
<name>A0A7C3GIJ1_9BACT</name>
<reference evidence="1" key="1">
    <citation type="journal article" date="2020" name="mSystems">
        <title>Genome- and Community-Level Interaction Insights into Carbon Utilization and Element Cycling Functions of Hydrothermarchaeota in Hydrothermal Sediment.</title>
        <authorList>
            <person name="Zhou Z."/>
            <person name="Liu Y."/>
            <person name="Xu W."/>
            <person name="Pan J."/>
            <person name="Luo Z.H."/>
            <person name="Li M."/>
        </authorList>
    </citation>
    <scope>NUCLEOTIDE SEQUENCE [LARGE SCALE GENOMIC DNA]</scope>
    <source>
        <strain evidence="1">HyVt-507</strain>
    </source>
</reference>
<gene>
    <name evidence="1" type="ORF">ENJ67_01475</name>
</gene>
<sequence>MLLFGHRFIESEEFYHIFDIDSIEKTPSSSSIYLDFSEKNLDIIEHLRLNQIPFALGVTNINELIYAAALGASYIMVSKEFAKSAQDIAENYLFDAKILAHIQDESEIEEMALLGIDGICFAEAIVKVSS</sequence>
<proteinExistence type="predicted"/>
<organism evidence="1">
    <name type="scientific">Sulfurimonas autotrophica</name>
    <dbReference type="NCBI Taxonomy" id="202747"/>
    <lineage>
        <taxon>Bacteria</taxon>
        <taxon>Pseudomonadati</taxon>
        <taxon>Campylobacterota</taxon>
        <taxon>Epsilonproteobacteria</taxon>
        <taxon>Campylobacterales</taxon>
        <taxon>Sulfurimonadaceae</taxon>
        <taxon>Sulfurimonas</taxon>
    </lineage>
</organism>
<evidence type="ECO:0008006" key="2">
    <source>
        <dbReference type="Google" id="ProtNLM"/>
    </source>
</evidence>